<evidence type="ECO:0000313" key="2">
    <source>
        <dbReference type="EMBL" id="RTR05906.1"/>
    </source>
</evidence>
<dbReference type="AlphaFoldDB" id="A0A431V813"/>
<organism evidence="2 3">
    <name type="scientific">Halomonas nitroreducens</name>
    <dbReference type="NCBI Taxonomy" id="447425"/>
    <lineage>
        <taxon>Bacteria</taxon>
        <taxon>Pseudomonadati</taxon>
        <taxon>Pseudomonadota</taxon>
        <taxon>Gammaproteobacteria</taxon>
        <taxon>Oceanospirillales</taxon>
        <taxon>Halomonadaceae</taxon>
        <taxon>Halomonas</taxon>
    </lineage>
</organism>
<proteinExistence type="predicted"/>
<gene>
    <name evidence="2" type="ORF">EKG36_03910</name>
</gene>
<dbReference type="EMBL" id="RXNS01000003">
    <property type="protein sequence ID" value="RTR05906.1"/>
    <property type="molecule type" value="Genomic_DNA"/>
</dbReference>
<protein>
    <submittedName>
        <fullName evidence="2">Uncharacterized protein</fullName>
    </submittedName>
</protein>
<dbReference type="RefSeq" id="WP_126481250.1">
    <property type="nucleotide sequence ID" value="NZ_RXNS01000003.1"/>
</dbReference>
<keyword evidence="3" id="KW-1185">Reference proteome</keyword>
<accession>A0A431V813</accession>
<comment type="caution">
    <text evidence="2">The sequence shown here is derived from an EMBL/GenBank/DDBJ whole genome shotgun (WGS) entry which is preliminary data.</text>
</comment>
<keyword evidence="1" id="KW-1133">Transmembrane helix</keyword>
<keyword evidence="1" id="KW-0472">Membrane</keyword>
<name>A0A431V813_9GAMM</name>
<evidence type="ECO:0000313" key="3">
    <source>
        <dbReference type="Proteomes" id="UP000267400"/>
    </source>
</evidence>
<keyword evidence="1" id="KW-0812">Transmembrane</keyword>
<dbReference type="Proteomes" id="UP000267400">
    <property type="component" value="Unassembled WGS sequence"/>
</dbReference>
<sequence>MPSLITFVLIYGGVLIAIYQIYRLYSEQIVADPQAHAPDVAPDVRQLSALARESARTGASAGLAQAVTRVFGRDIDPRLVLAAFGEGGEGRQARALLRRRERLVCDGTLRVRHLPGWQTQPPRRDLRGGLLAITIVSCLLAIFLGGLSVFTIGYEVPAGPLAWMNSEVVLMLLIYTLIGVIHLVARLDGYLHDLYQIGRLNRQLRAASVDG</sequence>
<feature type="transmembrane region" description="Helical" evidence="1">
    <location>
        <begin position="130"/>
        <end position="156"/>
    </location>
</feature>
<reference evidence="2 3" key="1">
    <citation type="submission" date="2018-12" db="EMBL/GenBank/DDBJ databases">
        <authorList>
            <person name="Yu L."/>
        </authorList>
    </citation>
    <scope>NUCLEOTIDE SEQUENCE [LARGE SCALE GENOMIC DNA]</scope>
    <source>
        <strain evidence="2 3">11S</strain>
    </source>
</reference>
<feature type="transmembrane region" description="Helical" evidence="1">
    <location>
        <begin position="168"/>
        <end position="185"/>
    </location>
</feature>
<feature type="transmembrane region" description="Helical" evidence="1">
    <location>
        <begin position="6"/>
        <end position="25"/>
    </location>
</feature>
<dbReference type="OrthoDB" id="6158580at2"/>
<evidence type="ECO:0000256" key="1">
    <source>
        <dbReference type="SAM" id="Phobius"/>
    </source>
</evidence>